<dbReference type="Proteomes" id="UP000829354">
    <property type="component" value="Chromosome X"/>
</dbReference>
<organism evidence="1 2">
    <name type="scientific">Caenorhabditis briggsae</name>
    <dbReference type="NCBI Taxonomy" id="6238"/>
    <lineage>
        <taxon>Eukaryota</taxon>
        <taxon>Metazoa</taxon>
        <taxon>Ecdysozoa</taxon>
        <taxon>Nematoda</taxon>
        <taxon>Chromadorea</taxon>
        <taxon>Rhabditida</taxon>
        <taxon>Rhabditina</taxon>
        <taxon>Rhabditomorpha</taxon>
        <taxon>Rhabditoidea</taxon>
        <taxon>Rhabditidae</taxon>
        <taxon>Peloderinae</taxon>
        <taxon>Caenorhabditis</taxon>
    </lineage>
</organism>
<keyword evidence="2" id="KW-1185">Reference proteome</keyword>
<reference evidence="1 2" key="1">
    <citation type="submission" date="2022-04" db="EMBL/GenBank/DDBJ databases">
        <title>Chromosome-level reference genomes for two strains of Caenorhabditis briggsae: an improved platform for comparative genomics.</title>
        <authorList>
            <person name="Stevens L."/>
            <person name="Andersen E."/>
        </authorList>
    </citation>
    <scope>NUCLEOTIDE SEQUENCE [LARGE SCALE GENOMIC DNA]</scope>
    <source>
        <strain evidence="1">VX34</strain>
        <tissue evidence="1">Whole-organism</tissue>
    </source>
</reference>
<gene>
    <name evidence="1" type="ORF">L5515_019618</name>
</gene>
<protein>
    <submittedName>
        <fullName evidence="1">Uncharacterized protein</fullName>
    </submittedName>
</protein>
<sequence>MLTRSQVKADTTQQNLKNQAAVDPQVLKFLKLLAMEEMPGWRPPAKKSFCSLSSIPAYPKTLTDIIKEDE</sequence>
<accession>A0AAE9JVM3</accession>
<name>A0AAE9JVM3_CAEBR</name>
<dbReference type="AlphaFoldDB" id="A0AAE9JVM3"/>
<dbReference type="EMBL" id="CP092625">
    <property type="protein sequence ID" value="UMM44473.1"/>
    <property type="molecule type" value="Genomic_DNA"/>
</dbReference>
<evidence type="ECO:0000313" key="2">
    <source>
        <dbReference type="Proteomes" id="UP000829354"/>
    </source>
</evidence>
<evidence type="ECO:0000313" key="1">
    <source>
        <dbReference type="EMBL" id="UMM44473.1"/>
    </source>
</evidence>
<proteinExistence type="predicted"/>